<organism evidence="7 8">
    <name type="scientific">Athelia psychrophila</name>
    <dbReference type="NCBI Taxonomy" id="1759441"/>
    <lineage>
        <taxon>Eukaryota</taxon>
        <taxon>Fungi</taxon>
        <taxon>Dikarya</taxon>
        <taxon>Basidiomycota</taxon>
        <taxon>Agaricomycotina</taxon>
        <taxon>Agaricomycetes</taxon>
        <taxon>Agaricomycetidae</taxon>
        <taxon>Atheliales</taxon>
        <taxon>Atheliaceae</taxon>
        <taxon>Athelia</taxon>
    </lineage>
</organism>
<dbReference type="GO" id="GO:0005886">
    <property type="term" value="C:plasma membrane"/>
    <property type="evidence" value="ECO:0007669"/>
    <property type="project" value="TreeGrafter"/>
</dbReference>
<dbReference type="EMBL" id="KV417589">
    <property type="protein sequence ID" value="KZP16858.1"/>
    <property type="molecule type" value="Genomic_DNA"/>
</dbReference>
<evidence type="ECO:0000256" key="1">
    <source>
        <dbReference type="ARBA" id="ARBA00004141"/>
    </source>
</evidence>
<dbReference type="AlphaFoldDB" id="A0A166FJ39"/>
<dbReference type="PANTHER" id="PTHR23112">
    <property type="entry name" value="G PROTEIN-COUPLED RECEPTOR 157-RELATED"/>
    <property type="match status" value="1"/>
</dbReference>
<feature type="compositionally biased region" description="Polar residues" evidence="5">
    <location>
        <begin position="329"/>
        <end position="338"/>
    </location>
</feature>
<evidence type="ECO:0000256" key="3">
    <source>
        <dbReference type="ARBA" id="ARBA00022989"/>
    </source>
</evidence>
<feature type="region of interest" description="Disordered" evidence="5">
    <location>
        <begin position="315"/>
        <end position="367"/>
    </location>
</feature>
<dbReference type="STRING" id="436010.A0A166FJ39"/>
<protein>
    <submittedName>
        <fullName evidence="7">Uncharacterized protein</fullName>
    </submittedName>
</protein>
<dbReference type="Proteomes" id="UP000076532">
    <property type="component" value="Unassembled WGS sequence"/>
</dbReference>
<evidence type="ECO:0000256" key="6">
    <source>
        <dbReference type="SAM" id="Phobius"/>
    </source>
</evidence>
<sequence length="367" mass="40403">MSAPPTFDFGVRLGLVFIAQAAALSLAAVVCVLAYIAYSALDLTKSSSRTWATRTHVHWFFLNLLVFDLVQAIGGMMDIKWVADARVTEGAFCTAQGVLKQIGDVGVALTSMAIAIHTFCVLVFRWGSPPMTAHITIAFIWTFIALIIGISFATHKGEMYYGNTGYWCWITSAYPGERLGLEYLWLYMAGAVNILLYTFLALIVKGFVVVDGTKVRFPTGQERVHKHLTTYGGGNRSIATGLLFYPAVYIITVLPIAVVRWITFSNSSISVPFEATAFADLTFASSGWMNVLLFAITRPRLLPNRDQTAMILETPSVPYTSESRREPGQESNNGSRSTRPSEDHDSWPVATKAFEEKPAGLWPSSKV</sequence>
<keyword evidence="2 6" id="KW-0812">Transmembrane</keyword>
<dbReference type="GO" id="GO:0007189">
    <property type="term" value="P:adenylate cyclase-activating G protein-coupled receptor signaling pathway"/>
    <property type="evidence" value="ECO:0007669"/>
    <property type="project" value="TreeGrafter"/>
</dbReference>
<keyword evidence="8" id="KW-1185">Reference proteome</keyword>
<dbReference type="GO" id="GO:0004930">
    <property type="term" value="F:G protein-coupled receptor activity"/>
    <property type="evidence" value="ECO:0007669"/>
    <property type="project" value="TreeGrafter"/>
</dbReference>
<feature type="transmembrane region" description="Helical" evidence="6">
    <location>
        <begin position="105"/>
        <end position="124"/>
    </location>
</feature>
<reference evidence="7 8" key="1">
    <citation type="journal article" date="2016" name="Mol. Biol. Evol.">
        <title>Comparative Genomics of Early-Diverging Mushroom-Forming Fungi Provides Insights into the Origins of Lignocellulose Decay Capabilities.</title>
        <authorList>
            <person name="Nagy L.G."/>
            <person name="Riley R."/>
            <person name="Tritt A."/>
            <person name="Adam C."/>
            <person name="Daum C."/>
            <person name="Floudas D."/>
            <person name="Sun H."/>
            <person name="Yadav J.S."/>
            <person name="Pangilinan J."/>
            <person name="Larsson K.H."/>
            <person name="Matsuura K."/>
            <person name="Barry K."/>
            <person name="Labutti K."/>
            <person name="Kuo R."/>
            <person name="Ohm R.A."/>
            <person name="Bhattacharya S.S."/>
            <person name="Shirouzu T."/>
            <person name="Yoshinaga Y."/>
            <person name="Martin F.M."/>
            <person name="Grigoriev I.V."/>
            <person name="Hibbett D.S."/>
        </authorList>
    </citation>
    <scope>NUCLEOTIDE SEQUENCE [LARGE SCALE GENOMIC DNA]</scope>
    <source>
        <strain evidence="7 8">CBS 109695</strain>
    </source>
</reference>
<gene>
    <name evidence="7" type="ORF">FIBSPDRAFT_831403</name>
</gene>
<keyword evidence="3 6" id="KW-1133">Transmembrane helix</keyword>
<evidence type="ECO:0000313" key="8">
    <source>
        <dbReference type="Proteomes" id="UP000076532"/>
    </source>
</evidence>
<evidence type="ECO:0000313" key="7">
    <source>
        <dbReference type="EMBL" id="KZP16858.1"/>
    </source>
</evidence>
<feature type="transmembrane region" description="Helical" evidence="6">
    <location>
        <begin position="131"/>
        <end position="153"/>
    </location>
</feature>
<feature type="transmembrane region" description="Helical" evidence="6">
    <location>
        <begin position="242"/>
        <end position="263"/>
    </location>
</feature>
<dbReference type="OrthoDB" id="100006at2759"/>
<evidence type="ECO:0000256" key="2">
    <source>
        <dbReference type="ARBA" id="ARBA00022692"/>
    </source>
</evidence>
<feature type="transmembrane region" description="Helical" evidence="6">
    <location>
        <begin position="15"/>
        <end position="38"/>
    </location>
</feature>
<comment type="subcellular location">
    <subcellularLocation>
        <location evidence="1">Membrane</location>
        <topology evidence="1">Multi-pass membrane protein</topology>
    </subcellularLocation>
</comment>
<name>A0A166FJ39_9AGAM</name>
<feature type="transmembrane region" description="Helical" evidence="6">
    <location>
        <begin position="275"/>
        <end position="296"/>
    </location>
</feature>
<evidence type="ECO:0000256" key="5">
    <source>
        <dbReference type="SAM" id="MobiDB-lite"/>
    </source>
</evidence>
<dbReference type="Gene3D" id="1.20.1070.10">
    <property type="entry name" value="Rhodopsin 7-helix transmembrane proteins"/>
    <property type="match status" value="1"/>
</dbReference>
<proteinExistence type="predicted"/>
<feature type="transmembrane region" description="Helical" evidence="6">
    <location>
        <begin position="184"/>
        <end position="208"/>
    </location>
</feature>
<dbReference type="PANTHER" id="PTHR23112:SF37">
    <property type="entry name" value="G PROTEIN-COUPLED RECEPTOR GPR1"/>
    <property type="match status" value="1"/>
</dbReference>
<accession>A0A166FJ39</accession>
<feature type="transmembrane region" description="Helical" evidence="6">
    <location>
        <begin position="59"/>
        <end position="77"/>
    </location>
</feature>
<dbReference type="SUPFAM" id="SSF81321">
    <property type="entry name" value="Family A G protein-coupled receptor-like"/>
    <property type="match status" value="1"/>
</dbReference>
<keyword evidence="4 6" id="KW-0472">Membrane</keyword>
<evidence type="ECO:0000256" key="4">
    <source>
        <dbReference type="ARBA" id="ARBA00023136"/>
    </source>
</evidence>